<dbReference type="SUPFAM" id="SSF51412">
    <property type="entry name" value="Inosine monophosphate dehydrogenase (IMPDH)"/>
    <property type="match status" value="1"/>
</dbReference>
<dbReference type="InterPro" id="IPR004136">
    <property type="entry name" value="NMO"/>
</dbReference>
<comment type="caution">
    <text evidence="4">The sequence shown here is derived from an EMBL/GenBank/DDBJ whole genome shotgun (WGS) entry which is preliminary data.</text>
</comment>
<evidence type="ECO:0000256" key="2">
    <source>
        <dbReference type="ARBA" id="ARBA00022643"/>
    </source>
</evidence>
<dbReference type="Gene3D" id="3.20.20.70">
    <property type="entry name" value="Aldolase class I"/>
    <property type="match status" value="1"/>
</dbReference>
<dbReference type="GeneID" id="96004430"/>
<evidence type="ECO:0000256" key="1">
    <source>
        <dbReference type="ARBA" id="ARBA00022630"/>
    </source>
</evidence>
<dbReference type="PANTHER" id="PTHR32332">
    <property type="entry name" value="2-NITROPROPANE DIOXYGENASE"/>
    <property type="match status" value="1"/>
</dbReference>
<protein>
    <recommendedName>
        <fullName evidence="6">Inosine monophosphate dehydrogenase</fullName>
    </recommendedName>
</protein>
<proteinExistence type="predicted"/>
<dbReference type="PANTHER" id="PTHR32332:SF34">
    <property type="entry name" value="2-NITROPROPANE DIOXYGENASE FAMILY, PUTATIVE-RELATED"/>
    <property type="match status" value="1"/>
</dbReference>
<dbReference type="AlphaFoldDB" id="A0AB34KXJ7"/>
<organism evidence="4 5">
    <name type="scientific">Cladosporium halotolerans</name>
    <dbReference type="NCBI Taxonomy" id="1052096"/>
    <lineage>
        <taxon>Eukaryota</taxon>
        <taxon>Fungi</taxon>
        <taxon>Dikarya</taxon>
        <taxon>Ascomycota</taxon>
        <taxon>Pezizomycotina</taxon>
        <taxon>Dothideomycetes</taxon>
        <taxon>Dothideomycetidae</taxon>
        <taxon>Cladosporiales</taxon>
        <taxon>Cladosporiaceae</taxon>
        <taxon>Cladosporium</taxon>
    </lineage>
</organism>
<dbReference type="RefSeq" id="XP_069231381.1">
    <property type="nucleotide sequence ID" value="XM_069371592.1"/>
</dbReference>
<evidence type="ECO:0000313" key="5">
    <source>
        <dbReference type="Proteomes" id="UP000803884"/>
    </source>
</evidence>
<dbReference type="EMBL" id="JAAQHG020000007">
    <property type="protein sequence ID" value="KAL1588276.1"/>
    <property type="molecule type" value="Genomic_DNA"/>
</dbReference>
<keyword evidence="3" id="KW-0560">Oxidoreductase</keyword>
<sequence>MPSLLAKRLPWTKAPLIINAPMANSATAPLALAVKRAGGLGQIGSTNDLAALETELQTLSTSSQLTRTSDGLLPIGVGFLAFLANLDRAAEIVRKHRPAVVWLFAANELGDYAAWAERARQASPASMVWVQVGNVASAVRVAREARPDVLCVQGADAGGHGLARSAGLVALLPEVRSALEREGLGDVMLVGAGGMADGRGAAAGLALGAEGVVMGTRFLGARETKLHPVWREAVLAAKDGGQETVKTMVFDELRGESVWPEGYDGRGIVNESSEDFRTGAGMEHVRKQFTEASQQADGGYGVGGKGRAAMWAGTGVGLVTKEQSAAEIVEEVREGIIKALEEARARS</sequence>
<reference evidence="4 5" key="1">
    <citation type="journal article" date="2020" name="Microbiol. Resour. Announc.">
        <title>Draft Genome Sequence of a Cladosporium Species Isolated from the Mesophotic Ascidian Didemnum maculosum.</title>
        <authorList>
            <person name="Gioti A."/>
            <person name="Siaperas R."/>
            <person name="Nikolaivits E."/>
            <person name="Le Goff G."/>
            <person name="Ouazzani J."/>
            <person name="Kotoulas G."/>
            <person name="Topakas E."/>
        </authorList>
    </citation>
    <scope>NUCLEOTIDE SEQUENCE [LARGE SCALE GENOMIC DNA]</scope>
    <source>
        <strain evidence="4 5">TM138-S3</strain>
    </source>
</reference>
<dbReference type="CDD" id="cd04730">
    <property type="entry name" value="NPD_like"/>
    <property type="match status" value="1"/>
</dbReference>
<dbReference type="GO" id="GO:0018580">
    <property type="term" value="F:nitronate monooxygenase activity"/>
    <property type="evidence" value="ECO:0007669"/>
    <property type="project" value="InterPro"/>
</dbReference>
<dbReference type="InterPro" id="IPR013785">
    <property type="entry name" value="Aldolase_TIM"/>
</dbReference>
<keyword evidence="5" id="KW-1185">Reference proteome</keyword>
<keyword evidence="1" id="KW-0285">Flavoprotein</keyword>
<dbReference type="Pfam" id="PF03060">
    <property type="entry name" value="NMO"/>
    <property type="match status" value="1"/>
</dbReference>
<name>A0AB34KXJ7_9PEZI</name>
<evidence type="ECO:0000256" key="3">
    <source>
        <dbReference type="ARBA" id="ARBA00023002"/>
    </source>
</evidence>
<evidence type="ECO:0008006" key="6">
    <source>
        <dbReference type="Google" id="ProtNLM"/>
    </source>
</evidence>
<keyword evidence="2" id="KW-0288">FMN</keyword>
<evidence type="ECO:0000313" key="4">
    <source>
        <dbReference type="EMBL" id="KAL1588276.1"/>
    </source>
</evidence>
<gene>
    <name evidence="4" type="ORF">WHR41_02986</name>
</gene>
<accession>A0AB34KXJ7</accession>
<dbReference type="Proteomes" id="UP000803884">
    <property type="component" value="Unassembled WGS sequence"/>
</dbReference>